<reference evidence="13" key="1">
    <citation type="submission" date="2023-06" db="EMBL/GenBank/DDBJ databases">
        <authorList>
            <person name="Delattre M."/>
        </authorList>
    </citation>
    <scope>NUCLEOTIDE SEQUENCE</scope>
    <source>
        <strain evidence="13">AF72</strain>
    </source>
</reference>
<dbReference type="Pfam" id="PF04096">
    <property type="entry name" value="Nucleoporin2"/>
    <property type="match status" value="1"/>
</dbReference>
<dbReference type="FunFam" id="1.10.10.2360:FF:000001">
    <property type="entry name" value="Nuclear pore complex protein Nup98-Nup96"/>
    <property type="match status" value="1"/>
</dbReference>
<name>A0AA36DG10_9BILA</name>
<dbReference type="Pfam" id="PF21240">
    <property type="entry name" value="Nup98_GLEBS"/>
    <property type="match status" value="1"/>
</dbReference>
<dbReference type="InterPro" id="IPR007230">
    <property type="entry name" value="Nup98_auto-Pept-S59_dom"/>
</dbReference>
<feature type="region of interest" description="Disordered" evidence="11">
    <location>
        <begin position="643"/>
        <end position="662"/>
    </location>
</feature>
<dbReference type="SUPFAM" id="SSF82215">
    <property type="entry name" value="C-terminal autoproteolytic domain of nucleoporin nup98"/>
    <property type="match status" value="1"/>
</dbReference>
<feature type="region of interest" description="Disordered" evidence="11">
    <location>
        <begin position="670"/>
        <end position="690"/>
    </location>
</feature>
<feature type="compositionally biased region" description="Basic and acidic residues" evidence="11">
    <location>
        <begin position="677"/>
        <end position="686"/>
    </location>
</feature>
<dbReference type="GO" id="GO:0006405">
    <property type="term" value="P:RNA export from nucleus"/>
    <property type="evidence" value="ECO:0007669"/>
    <property type="project" value="TreeGrafter"/>
</dbReference>
<dbReference type="InterPro" id="IPR037665">
    <property type="entry name" value="Nucleoporin_S59-like"/>
</dbReference>
<feature type="non-terminal residue" evidence="13">
    <location>
        <position position="888"/>
    </location>
</feature>
<evidence type="ECO:0000256" key="5">
    <source>
        <dbReference type="ARBA" id="ARBA00022448"/>
    </source>
</evidence>
<accession>A0AA36DG10</accession>
<comment type="subcellular location">
    <subcellularLocation>
        <location evidence="2">Nucleus membrane</location>
        <topology evidence="2">Peripheral membrane protein</topology>
        <orientation evidence="2">Nucleoplasmic side</orientation>
    </subcellularLocation>
    <subcellularLocation>
        <location evidence="1">Nucleus</location>
        <location evidence="1">Nuclear pore complex</location>
    </subcellularLocation>
</comment>
<comment type="similarity">
    <text evidence="3">Belongs to the nucleoporin GLFG family.</text>
</comment>
<dbReference type="GO" id="GO:0031965">
    <property type="term" value="C:nuclear membrane"/>
    <property type="evidence" value="ECO:0007669"/>
    <property type="project" value="UniProtKB-SubCell"/>
</dbReference>
<dbReference type="GO" id="GO:0006606">
    <property type="term" value="P:protein import into nucleus"/>
    <property type="evidence" value="ECO:0007669"/>
    <property type="project" value="TreeGrafter"/>
</dbReference>
<dbReference type="GO" id="GO:0017056">
    <property type="term" value="F:structural constituent of nuclear pore"/>
    <property type="evidence" value="ECO:0007669"/>
    <property type="project" value="InterPro"/>
</dbReference>
<keyword evidence="9" id="KW-0906">Nuclear pore complex</keyword>
<feature type="region of interest" description="Disordered" evidence="11">
    <location>
        <begin position="706"/>
        <end position="738"/>
    </location>
</feature>
<dbReference type="Gene3D" id="1.10.10.2360">
    <property type="match status" value="1"/>
</dbReference>
<dbReference type="InterPro" id="IPR025574">
    <property type="entry name" value="Nucleoporin_FG_rpt"/>
</dbReference>
<dbReference type="GO" id="GO:0051028">
    <property type="term" value="P:mRNA transport"/>
    <property type="evidence" value="ECO:0007669"/>
    <property type="project" value="UniProtKB-KW"/>
</dbReference>
<proteinExistence type="inferred from homology"/>
<dbReference type="GO" id="GO:0003723">
    <property type="term" value="F:RNA binding"/>
    <property type="evidence" value="ECO:0007669"/>
    <property type="project" value="TreeGrafter"/>
</dbReference>
<dbReference type="EMBL" id="CATQJA010002709">
    <property type="protein sequence ID" value="CAJ0586989.1"/>
    <property type="molecule type" value="Genomic_DNA"/>
</dbReference>
<evidence type="ECO:0000256" key="1">
    <source>
        <dbReference type="ARBA" id="ARBA00004567"/>
    </source>
</evidence>
<keyword evidence="8" id="KW-0811">Translocation</keyword>
<feature type="region of interest" description="Disordered" evidence="11">
    <location>
        <begin position="91"/>
        <end position="117"/>
    </location>
</feature>
<dbReference type="InterPro" id="IPR036903">
    <property type="entry name" value="Nup98_auto-Pept-S59_dom_sf"/>
</dbReference>
<evidence type="ECO:0000256" key="6">
    <source>
        <dbReference type="ARBA" id="ARBA00022816"/>
    </source>
</evidence>
<feature type="compositionally biased region" description="Polar residues" evidence="11">
    <location>
        <begin position="91"/>
        <end position="108"/>
    </location>
</feature>
<gene>
    <name evidence="13" type="ORF">MSPICULIGERA_LOCUS24969</name>
</gene>
<evidence type="ECO:0000256" key="7">
    <source>
        <dbReference type="ARBA" id="ARBA00022927"/>
    </source>
</evidence>
<evidence type="ECO:0000256" key="4">
    <source>
        <dbReference type="ARBA" id="ARBA00013472"/>
    </source>
</evidence>
<dbReference type="Gene3D" id="3.30.1610.10">
    <property type="entry name" value="Peptidase S59, nucleoporin"/>
    <property type="match status" value="1"/>
</dbReference>
<dbReference type="PANTHER" id="PTHR23198">
    <property type="entry name" value="NUCLEOPORIN"/>
    <property type="match status" value="1"/>
</dbReference>
<keyword evidence="6" id="KW-0509">mRNA transport</keyword>
<keyword evidence="5" id="KW-0813">Transport</keyword>
<feature type="region of interest" description="Disordered" evidence="11">
    <location>
        <begin position="33"/>
        <end position="63"/>
    </location>
</feature>
<evidence type="ECO:0000256" key="10">
    <source>
        <dbReference type="ARBA" id="ARBA00023242"/>
    </source>
</evidence>
<feature type="region of interest" description="Disordered" evidence="11">
    <location>
        <begin position="582"/>
        <end position="603"/>
    </location>
</feature>
<feature type="compositionally biased region" description="Polar residues" evidence="11">
    <location>
        <begin position="34"/>
        <end position="53"/>
    </location>
</feature>
<evidence type="ECO:0000256" key="9">
    <source>
        <dbReference type="ARBA" id="ARBA00023132"/>
    </source>
</evidence>
<feature type="region of interest" description="Disordered" evidence="11">
    <location>
        <begin position="536"/>
        <end position="558"/>
    </location>
</feature>
<dbReference type="PANTHER" id="PTHR23198:SF6">
    <property type="entry name" value="NUCLEAR PORE COMPLEX PROTEIN NUP98-NUP96"/>
    <property type="match status" value="1"/>
</dbReference>
<evidence type="ECO:0000259" key="12">
    <source>
        <dbReference type="PROSITE" id="PS51434"/>
    </source>
</evidence>
<protein>
    <recommendedName>
        <fullName evidence="4">Nuclear pore complex protein Nup98-Nup96</fullName>
    </recommendedName>
</protein>
<evidence type="ECO:0000256" key="8">
    <source>
        <dbReference type="ARBA" id="ARBA00023010"/>
    </source>
</evidence>
<feature type="domain" description="Peptidase S59" evidence="12">
    <location>
        <begin position="745"/>
        <end position="888"/>
    </location>
</feature>
<keyword evidence="14" id="KW-1185">Reference proteome</keyword>
<organism evidence="13 14">
    <name type="scientific">Mesorhabditis spiculigera</name>
    <dbReference type="NCBI Taxonomy" id="96644"/>
    <lineage>
        <taxon>Eukaryota</taxon>
        <taxon>Metazoa</taxon>
        <taxon>Ecdysozoa</taxon>
        <taxon>Nematoda</taxon>
        <taxon>Chromadorea</taxon>
        <taxon>Rhabditida</taxon>
        <taxon>Rhabditina</taxon>
        <taxon>Rhabditomorpha</taxon>
        <taxon>Rhabditoidea</taxon>
        <taxon>Rhabditidae</taxon>
        <taxon>Mesorhabditinae</taxon>
        <taxon>Mesorhabditis</taxon>
    </lineage>
</organism>
<keyword evidence="10" id="KW-0539">Nucleus</keyword>
<comment type="caution">
    <text evidence="13">The sequence shown here is derived from an EMBL/GenBank/DDBJ whole genome shotgun (WGS) entry which is preliminary data.</text>
</comment>
<evidence type="ECO:0000256" key="11">
    <source>
        <dbReference type="SAM" id="MobiDB-lite"/>
    </source>
</evidence>
<dbReference type="Proteomes" id="UP001177023">
    <property type="component" value="Unassembled WGS sequence"/>
</dbReference>
<dbReference type="GO" id="GO:0044614">
    <property type="term" value="C:nuclear pore cytoplasmic filaments"/>
    <property type="evidence" value="ECO:0007669"/>
    <property type="project" value="TreeGrafter"/>
</dbReference>
<sequence>MFGSKPFGTSTTSSTFGAPASSSLFGQKPAGSSLFGTTTSTPATNSLWGQQKPASGGGLFGSSGATQQSSLFGNTSTSTASTSLFGGSTQNKSLFGGAPQNTSTFGSPSASTGLFGGSTSTSGGGLFGGSTAGTNGTTIKFEPTVGSDTMIRQGTQTNISTKNICITAMKQYENKSMEELRMEDYLANRKTPAAGSTTGGSLFGSSSATNNAGTALFGSPASQKNIFGSSPNSTFGAKPATASTGIFGSPQQQNSGSLFGASKPSGGLFGNTSGSTFGATPAASTSLFGGTQQQQQSTFGQPANTGGLFGSTAAAPAFGAATAQPSTGFTFGGGAGTTSTFGQANTSGGLFGSSTAPTAAATGGGLFGSKPAAGGTFFGGGTTTNTFGGASNTGGGLFGSTTANKPLFGSPSNTGGTLFGGGAQAGGGLFGGQQAQQVGGTLFGGGQQQTVVAAPMPAQVSMAAAAPIVLGSDVNQRQVERALFEAQLAAAPYGDGPLLKWMNQTKEDTEAVAYENTDRQLKFLQSLSGSPLLSAQGTLLPPSLPRPGTGAASDSAERSPLVVKDLSYTSLSRAPTLANGIRNVPAMNNSPLSSVRRNRNNHSSRFDTTATAVDTVLSGGINQLTSAKRVTNVKHLDISTFRDKFRSPSNNSTADPDELPRVTVQQQKENIYNVQDDGPRPQRRTDAAPPKLLLDSSIADDSAMQSPAIHNKTPTSPDGGRGAHGRATSPLRARDALRSPVSLENAEYRCVPTIEEIQAMTKDGVVELPDGLSISRQGYGSVFWRGPLILKRELKLEEIVVFRNKEVTVYPDDSTKPEVGQELNRPAEVTLERVWPVNKETKEPIKDVQRLAELRWRERLETVAARMGATFKDYRPNDGSWVFCVDHF</sequence>
<dbReference type="PROSITE" id="PS51434">
    <property type="entry name" value="NUP_C"/>
    <property type="match status" value="1"/>
</dbReference>
<evidence type="ECO:0000313" key="13">
    <source>
        <dbReference type="EMBL" id="CAJ0586989.1"/>
    </source>
</evidence>
<dbReference type="GO" id="GO:0000973">
    <property type="term" value="P:post-transcriptional tethering of RNA polymerase II gene DNA at nuclear periphery"/>
    <property type="evidence" value="ECO:0007669"/>
    <property type="project" value="TreeGrafter"/>
</dbReference>
<evidence type="ECO:0000256" key="3">
    <source>
        <dbReference type="ARBA" id="ARBA00008926"/>
    </source>
</evidence>
<dbReference type="Pfam" id="PF13634">
    <property type="entry name" value="Nucleoporin_FG"/>
    <property type="match status" value="2"/>
</dbReference>
<dbReference type="GO" id="GO:0034398">
    <property type="term" value="P:telomere tethering at nuclear periphery"/>
    <property type="evidence" value="ECO:0007669"/>
    <property type="project" value="TreeGrafter"/>
</dbReference>
<evidence type="ECO:0000256" key="2">
    <source>
        <dbReference type="ARBA" id="ARBA00004620"/>
    </source>
</evidence>
<dbReference type="AlphaFoldDB" id="A0AA36DG10"/>
<evidence type="ECO:0000313" key="14">
    <source>
        <dbReference type="Proteomes" id="UP001177023"/>
    </source>
</evidence>
<dbReference type="GO" id="GO:0008139">
    <property type="term" value="F:nuclear localization sequence binding"/>
    <property type="evidence" value="ECO:0007669"/>
    <property type="project" value="TreeGrafter"/>
</dbReference>
<keyword evidence="7" id="KW-0653">Protein transport</keyword>